<evidence type="ECO:0000256" key="4">
    <source>
        <dbReference type="SAM" id="SignalP"/>
    </source>
</evidence>
<dbReference type="PANTHER" id="PTHR10380:SF229">
    <property type="entry name" value="CUTICULAR PROTEIN 49AF, ISOFORM A"/>
    <property type="match status" value="1"/>
</dbReference>
<dbReference type="GO" id="GO:0062129">
    <property type="term" value="C:chitin-based extracellular matrix"/>
    <property type="evidence" value="ECO:0007669"/>
    <property type="project" value="TreeGrafter"/>
</dbReference>
<feature type="region of interest" description="Disordered" evidence="3">
    <location>
        <begin position="53"/>
        <end position="79"/>
    </location>
</feature>
<dbReference type="PRINTS" id="PR00947">
    <property type="entry name" value="CUTICLE"/>
</dbReference>
<dbReference type="EMBL" id="MW962533">
    <property type="protein sequence ID" value="QVD39299.1"/>
    <property type="molecule type" value="mRNA"/>
</dbReference>
<evidence type="ECO:0000256" key="2">
    <source>
        <dbReference type="PROSITE-ProRule" id="PRU00497"/>
    </source>
</evidence>
<name>A0A8E5JSW0_SCHGR</name>
<keyword evidence="4" id="KW-0732">Signal</keyword>
<feature type="chain" id="PRO_5034970287" evidence="4">
    <location>
        <begin position="18"/>
        <end position="138"/>
    </location>
</feature>
<evidence type="ECO:0000256" key="3">
    <source>
        <dbReference type="SAM" id="MobiDB-lite"/>
    </source>
</evidence>
<proteinExistence type="evidence at transcript level"/>
<sequence length="138" mass="14492">MFFKLVIVLCLAAAAMALPQRPVAGGRGKDAVIVSATNDVNFDGSYRYSFETSDGQRASQEGALKQVSAPGPDGDGLGEAVRGDFSYTDDAGNQFAIQYTADENGYVPQGAHLPTPPPIPEAIQKALAYIASQPQARS</sequence>
<reference evidence="5" key="1">
    <citation type="journal article" date="2021" name="J. Neurophysiol.">
        <title>Gene transcription changes in a locust model of noise-induced deafness.</title>
        <authorList>
            <person name="French A.S."/>
            <person name="Warren B."/>
        </authorList>
    </citation>
    <scope>NUCLEOTIDE SEQUENCE</scope>
</reference>
<feature type="signal peptide" evidence="4">
    <location>
        <begin position="1"/>
        <end position="17"/>
    </location>
</feature>
<dbReference type="Pfam" id="PF00379">
    <property type="entry name" value="Chitin_bind_4"/>
    <property type="match status" value="1"/>
</dbReference>
<dbReference type="OrthoDB" id="6620560at2759"/>
<keyword evidence="2" id="KW-0193">Cuticle</keyword>
<accession>A0A8E5JSW0</accession>
<dbReference type="PROSITE" id="PS51155">
    <property type="entry name" value="CHIT_BIND_RR_2"/>
    <property type="match status" value="1"/>
</dbReference>
<evidence type="ECO:0000256" key="1">
    <source>
        <dbReference type="ARBA" id="ARBA00023283"/>
    </source>
</evidence>
<dbReference type="AlphaFoldDB" id="A0A8E5JSW0"/>
<dbReference type="PANTHER" id="PTHR10380">
    <property type="entry name" value="CUTICLE PROTEIN"/>
    <property type="match status" value="1"/>
</dbReference>
<evidence type="ECO:0000313" key="5">
    <source>
        <dbReference type="EMBL" id="QVD39299.1"/>
    </source>
</evidence>
<protein>
    <submittedName>
        <fullName evidence="5">Endocuticle structural glycoprotein SgAbd 3</fullName>
    </submittedName>
</protein>
<dbReference type="InterPro" id="IPR000618">
    <property type="entry name" value="Insect_cuticle"/>
</dbReference>
<keyword evidence="1" id="KW-0873">Pyrrolidone carboxylic acid</keyword>
<organism evidence="5">
    <name type="scientific">Schistocerca gregaria</name>
    <name type="common">Desert locust</name>
    <name type="synonym">Gryllus gregarius</name>
    <dbReference type="NCBI Taxonomy" id="7010"/>
    <lineage>
        <taxon>Eukaryota</taxon>
        <taxon>Metazoa</taxon>
        <taxon>Ecdysozoa</taxon>
        <taxon>Arthropoda</taxon>
        <taxon>Hexapoda</taxon>
        <taxon>Insecta</taxon>
        <taxon>Pterygota</taxon>
        <taxon>Neoptera</taxon>
        <taxon>Polyneoptera</taxon>
        <taxon>Orthoptera</taxon>
        <taxon>Caelifera</taxon>
        <taxon>Acrididea</taxon>
        <taxon>Acridomorpha</taxon>
        <taxon>Acridoidea</taxon>
        <taxon>Acrididae</taxon>
        <taxon>Cyrtacanthacridinae</taxon>
        <taxon>Schistocerca</taxon>
    </lineage>
</organism>
<dbReference type="GO" id="GO:0008010">
    <property type="term" value="F:structural constituent of chitin-based larval cuticle"/>
    <property type="evidence" value="ECO:0007669"/>
    <property type="project" value="TreeGrafter"/>
</dbReference>
<dbReference type="InterPro" id="IPR050468">
    <property type="entry name" value="Cuticle_Struct_Prot"/>
</dbReference>